<dbReference type="Gene3D" id="2.170.190.11">
    <property type="entry name" value="Molybdopterin biosynthesis moea protein, domain 3"/>
    <property type="match status" value="1"/>
</dbReference>
<evidence type="ECO:0000256" key="8">
    <source>
        <dbReference type="ARBA" id="ARBA00047317"/>
    </source>
</evidence>
<comment type="pathway">
    <text evidence="2 9">Cofactor biosynthesis; molybdopterin biosynthesis.</text>
</comment>
<keyword evidence="7 9" id="KW-0501">Molybdenum cofactor biosynthesis</keyword>
<accession>A0AAU7PM02</accession>
<dbReference type="SUPFAM" id="SSF63867">
    <property type="entry name" value="MoeA C-terminal domain-like"/>
    <property type="match status" value="1"/>
</dbReference>
<keyword evidence="6 9" id="KW-0500">Molybdenum</keyword>
<name>A0AAU7PM02_9FIRM</name>
<keyword evidence="9" id="KW-0460">Magnesium</keyword>
<dbReference type="Pfam" id="PF00994">
    <property type="entry name" value="MoCF_biosynth"/>
    <property type="match status" value="1"/>
</dbReference>
<evidence type="ECO:0000256" key="4">
    <source>
        <dbReference type="ARBA" id="ARBA00013269"/>
    </source>
</evidence>
<evidence type="ECO:0000313" key="11">
    <source>
        <dbReference type="EMBL" id="XBS53390.1"/>
    </source>
</evidence>
<evidence type="ECO:0000256" key="2">
    <source>
        <dbReference type="ARBA" id="ARBA00005046"/>
    </source>
</evidence>
<evidence type="ECO:0000256" key="6">
    <source>
        <dbReference type="ARBA" id="ARBA00022505"/>
    </source>
</evidence>
<dbReference type="InterPro" id="IPR001453">
    <property type="entry name" value="MoaB/Mog_dom"/>
</dbReference>
<evidence type="ECO:0000256" key="9">
    <source>
        <dbReference type="RuleBase" id="RU365090"/>
    </source>
</evidence>
<evidence type="ECO:0000256" key="1">
    <source>
        <dbReference type="ARBA" id="ARBA00002901"/>
    </source>
</evidence>
<reference evidence="11" key="1">
    <citation type="submission" date="2024-06" db="EMBL/GenBank/DDBJ databases">
        <title>Lacrimispora cavernae sp. nov., a novel anaerobe isolated from bat guano pile inside a cave.</title>
        <authorList>
            <person name="Miller S.L."/>
            <person name="Lu N."/>
            <person name="King J."/>
            <person name="Sankaranarayanan K."/>
            <person name="Lawson P.A."/>
        </authorList>
    </citation>
    <scope>NUCLEOTIDE SEQUENCE</scope>
    <source>
        <strain evidence="11">BS-2</strain>
    </source>
</reference>
<dbReference type="SUPFAM" id="SSF63882">
    <property type="entry name" value="MoeA N-terminal region -like"/>
    <property type="match status" value="1"/>
</dbReference>
<organism evidence="11">
    <name type="scientific">Lacrimispora sp. BS-2</name>
    <dbReference type="NCBI Taxonomy" id="3151850"/>
    <lineage>
        <taxon>Bacteria</taxon>
        <taxon>Bacillati</taxon>
        <taxon>Bacillota</taxon>
        <taxon>Clostridia</taxon>
        <taxon>Lachnospirales</taxon>
        <taxon>Lachnospiraceae</taxon>
        <taxon>Lacrimispora</taxon>
    </lineage>
</organism>
<dbReference type="InterPro" id="IPR005110">
    <property type="entry name" value="MoeA_linker/N"/>
</dbReference>
<dbReference type="InterPro" id="IPR036135">
    <property type="entry name" value="MoeA_linker/N_sf"/>
</dbReference>
<comment type="catalytic activity">
    <reaction evidence="8">
        <text>adenylyl-molybdopterin + molybdate = Mo-molybdopterin + AMP + H(+)</text>
        <dbReference type="Rhea" id="RHEA:35047"/>
        <dbReference type="ChEBI" id="CHEBI:15378"/>
        <dbReference type="ChEBI" id="CHEBI:36264"/>
        <dbReference type="ChEBI" id="CHEBI:62727"/>
        <dbReference type="ChEBI" id="CHEBI:71302"/>
        <dbReference type="ChEBI" id="CHEBI:456215"/>
        <dbReference type="EC" id="2.10.1.1"/>
    </reaction>
</comment>
<dbReference type="AlphaFoldDB" id="A0AAU7PM02"/>
<dbReference type="InterPro" id="IPR036688">
    <property type="entry name" value="MoeA_C_domain_IV_sf"/>
</dbReference>
<dbReference type="GO" id="GO:0046872">
    <property type="term" value="F:metal ion binding"/>
    <property type="evidence" value="ECO:0007669"/>
    <property type="project" value="UniProtKB-UniRule"/>
</dbReference>
<evidence type="ECO:0000259" key="10">
    <source>
        <dbReference type="SMART" id="SM00852"/>
    </source>
</evidence>
<dbReference type="Pfam" id="PF03454">
    <property type="entry name" value="MoeA_C"/>
    <property type="match status" value="1"/>
</dbReference>
<dbReference type="InterPro" id="IPR005111">
    <property type="entry name" value="MoeA_C_domain_IV"/>
</dbReference>
<sequence length="404" mass="44474">MYLDSEHFITRAEAINALMARWTPDIATEILPLEQSKGRICARDVFSQNTLPVCRSSQADGIAVRFADFMNGIPDTSVWKKDLDYAMADTGDDFADAFDTVIQVEDLVYNASGTFSIVPEAPIVQGQLVSPQGSMLRSGELLLKKGDIVHPMQLCLLAAGGISALEVVKQPVVAYIPTGNELVRPGEKPQRGQNVETNGLMISGYMEEWGAVIRTYPILPDNRKLLDETLTDALQNAGIILINGGSSKGSEDYTVRLLEKRSSYLQHGIKSIPGIPVALAIVDGKPVINLPGPPFAAFCALDWCVRTLVYQAQGRTMQPQQRVKAVLQQEVHKPAPYEFYLRLKVYKTADGFYAEPLSWGSRFAQAMNCNALMVIPVGSEGHRKGDVIEAELLYELPDDDERRS</sequence>
<dbReference type="Gene3D" id="3.90.105.10">
    <property type="entry name" value="Molybdopterin biosynthesis moea protein, domain 2"/>
    <property type="match status" value="1"/>
</dbReference>
<evidence type="ECO:0000256" key="7">
    <source>
        <dbReference type="ARBA" id="ARBA00023150"/>
    </source>
</evidence>
<keyword evidence="9" id="KW-0808">Transferase</keyword>
<proteinExistence type="inferred from homology"/>
<dbReference type="PANTHER" id="PTHR10192">
    <property type="entry name" value="MOLYBDOPTERIN BIOSYNTHESIS PROTEIN"/>
    <property type="match status" value="1"/>
</dbReference>
<evidence type="ECO:0000256" key="3">
    <source>
        <dbReference type="ARBA" id="ARBA00010763"/>
    </source>
</evidence>
<dbReference type="GO" id="GO:0061599">
    <property type="term" value="F:molybdopterin molybdotransferase activity"/>
    <property type="evidence" value="ECO:0007669"/>
    <property type="project" value="UniProtKB-UniRule"/>
</dbReference>
<dbReference type="GO" id="GO:0005829">
    <property type="term" value="C:cytosol"/>
    <property type="evidence" value="ECO:0007669"/>
    <property type="project" value="TreeGrafter"/>
</dbReference>
<dbReference type="SUPFAM" id="SSF53218">
    <property type="entry name" value="Molybdenum cofactor biosynthesis proteins"/>
    <property type="match status" value="1"/>
</dbReference>
<dbReference type="RefSeq" id="WP_349945352.1">
    <property type="nucleotide sequence ID" value="NZ_CP157940.1"/>
</dbReference>
<dbReference type="EC" id="2.10.1.1" evidence="4 9"/>
<protein>
    <recommendedName>
        <fullName evidence="5 9">Molybdopterin molybdenumtransferase</fullName>
        <ecNumber evidence="4 9">2.10.1.1</ecNumber>
    </recommendedName>
</protein>
<dbReference type="InterPro" id="IPR038987">
    <property type="entry name" value="MoeA-like"/>
</dbReference>
<dbReference type="PANTHER" id="PTHR10192:SF16">
    <property type="entry name" value="MOLYBDOPTERIN MOLYBDENUMTRANSFERASE"/>
    <property type="match status" value="1"/>
</dbReference>
<dbReference type="CDD" id="cd00887">
    <property type="entry name" value="MoeA"/>
    <property type="match status" value="1"/>
</dbReference>
<dbReference type="SMART" id="SM00852">
    <property type="entry name" value="MoCF_biosynth"/>
    <property type="match status" value="1"/>
</dbReference>
<evidence type="ECO:0000256" key="5">
    <source>
        <dbReference type="ARBA" id="ARBA00021108"/>
    </source>
</evidence>
<dbReference type="EMBL" id="CP157940">
    <property type="protein sequence ID" value="XBS53390.1"/>
    <property type="molecule type" value="Genomic_DNA"/>
</dbReference>
<dbReference type="Pfam" id="PF03453">
    <property type="entry name" value="MoeA_N"/>
    <property type="match status" value="1"/>
</dbReference>
<comment type="cofactor">
    <cofactor evidence="9">
        <name>Mg(2+)</name>
        <dbReference type="ChEBI" id="CHEBI:18420"/>
    </cofactor>
</comment>
<gene>
    <name evidence="11" type="ORF">ABFV83_16440</name>
</gene>
<dbReference type="Gene3D" id="3.40.980.10">
    <property type="entry name" value="MoaB/Mog-like domain"/>
    <property type="match status" value="1"/>
</dbReference>
<keyword evidence="9" id="KW-0479">Metal-binding</keyword>
<comment type="similarity">
    <text evidence="3 9">Belongs to the MoeA family.</text>
</comment>
<feature type="domain" description="MoaB/Mog" evidence="10">
    <location>
        <begin position="174"/>
        <end position="311"/>
    </location>
</feature>
<dbReference type="InterPro" id="IPR036425">
    <property type="entry name" value="MoaB/Mog-like_dom_sf"/>
</dbReference>
<dbReference type="GO" id="GO:0006777">
    <property type="term" value="P:Mo-molybdopterin cofactor biosynthetic process"/>
    <property type="evidence" value="ECO:0007669"/>
    <property type="project" value="UniProtKB-UniRule"/>
</dbReference>
<comment type="function">
    <text evidence="1 9">Catalyzes the insertion of molybdate into adenylated molybdopterin with the concomitant release of AMP.</text>
</comment>
<dbReference type="Gene3D" id="2.40.340.10">
    <property type="entry name" value="MoeA, C-terminal, domain IV"/>
    <property type="match status" value="1"/>
</dbReference>